<evidence type="ECO:0000313" key="14">
    <source>
        <dbReference type="EMBL" id="ANU20499.1"/>
    </source>
</evidence>
<reference evidence="14" key="1">
    <citation type="submission" date="2016-10" db="EMBL/GenBank/DDBJ databases">
        <authorList>
            <person name="See-Too W.S."/>
        </authorList>
    </citation>
    <scope>NUCLEOTIDE SEQUENCE [LARGE SCALE GENOMIC DNA]</scope>
    <source>
        <strain evidence="14">DSM 23997</strain>
    </source>
</reference>
<dbReference type="Proteomes" id="UP000092650">
    <property type="component" value="Chromosome"/>
</dbReference>
<dbReference type="Pfam" id="PF13490">
    <property type="entry name" value="zf-HC2"/>
    <property type="match status" value="1"/>
</dbReference>
<dbReference type="InterPro" id="IPR041916">
    <property type="entry name" value="Anti_sigma_zinc_sf"/>
</dbReference>
<evidence type="ECO:0000256" key="10">
    <source>
        <dbReference type="ARBA" id="ARBA00030803"/>
    </source>
</evidence>
<dbReference type="Gene3D" id="1.10.10.1320">
    <property type="entry name" value="Anti-sigma factor, zinc-finger domain"/>
    <property type="match status" value="1"/>
</dbReference>
<comment type="similarity">
    <text evidence="7">Belongs to the zinc-associated anti-sigma factor (ZAS) superfamily. Anti-sigma-W factor family.</text>
</comment>
<evidence type="ECO:0000259" key="13">
    <source>
        <dbReference type="Pfam" id="PF13490"/>
    </source>
</evidence>
<feature type="region of interest" description="Disordered" evidence="11">
    <location>
        <begin position="72"/>
        <end position="92"/>
    </location>
</feature>
<dbReference type="InterPro" id="IPR027383">
    <property type="entry name" value="Znf_put"/>
</dbReference>
<proteinExistence type="inferred from homology"/>
<dbReference type="RefSeq" id="WP_068870592.1">
    <property type="nucleotide sequence ID" value="NZ_CP016539.2"/>
</dbReference>
<dbReference type="PANTHER" id="PTHR37461:SF1">
    <property type="entry name" value="ANTI-SIGMA-K FACTOR RSKA"/>
    <property type="match status" value="1"/>
</dbReference>
<keyword evidence="4" id="KW-0812">Transmembrane</keyword>
<evidence type="ECO:0000256" key="4">
    <source>
        <dbReference type="ARBA" id="ARBA00022692"/>
    </source>
</evidence>
<evidence type="ECO:0000256" key="1">
    <source>
        <dbReference type="ARBA" id="ARBA00004167"/>
    </source>
</evidence>
<accession>A0A1C7E9T7</accession>
<evidence type="ECO:0000259" key="12">
    <source>
        <dbReference type="Pfam" id="PF10099"/>
    </source>
</evidence>
<evidence type="ECO:0000313" key="15">
    <source>
        <dbReference type="Proteomes" id="UP000092650"/>
    </source>
</evidence>
<dbReference type="KEGG" id="ppla:BBI15_09860"/>
<dbReference type="OrthoDB" id="150725at2"/>
<comment type="subcellular location">
    <subcellularLocation>
        <location evidence="2">Cell membrane</location>
    </subcellularLocation>
    <subcellularLocation>
        <location evidence="1">Membrane</location>
        <topology evidence="1">Single-pass membrane protein</topology>
    </subcellularLocation>
</comment>
<feature type="domain" description="Anti-sigma K factor RskA C-terminal" evidence="12">
    <location>
        <begin position="106"/>
        <end position="239"/>
    </location>
</feature>
<gene>
    <name evidence="14" type="ORF">BBI15_09860</name>
</gene>
<keyword evidence="6" id="KW-0472">Membrane</keyword>
<evidence type="ECO:0000256" key="7">
    <source>
        <dbReference type="ARBA" id="ARBA00024353"/>
    </source>
</evidence>
<dbReference type="GO" id="GO:0005886">
    <property type="term" value="C:plasma membrane"/>
    <property type="evidence" value="ECO:0007669"/>
    <property type="project" value="UniProtKB-SubCell"/>
</dbReference>
<dbReference type="Pfam" id="PF10099">
    <property type="entry name" value="RskA_C"/>
    <property type="match status" value="1"/>
</dbReference>
<evidence type="ECO:0000256" key="2">
    <source>
        <dbReference type="ARBA" id="ARBA00004236"/>
    </source>
</evidence>
<keyword evidence="3" id="KW-1003">Cell membrane</keyword>
<dbReference type="AlphaFoldDB" id="A0A1C7E9T7"/>
<dbReference type="GO" id="GO:0016989">
    <property type="term" value="F:sigma factor antagonist activity"/>
    <property type="evidence" value="ECO:0007669"/>
    <property type="project" value="TreeGrafter"/>
</dbReference>
<name>A0A1C7E9T7_9BACL</name>
<organism evidence="14 15">
    <name type="scientific">Planococcus plakortidis</name>
    <dbReference type="NCBI Taxonomy" id="1038856"/>
    <lineage>
        <taxon>Bacteria</taxon>
        <taxon>Bacillati</taxon>
        <taxon>Bacillota</taxon>
        <taxon>Bacilli</taxon>
        <taxon>Bacillales</taxon>
        <taxon>Caryophanaceae</taxon>
        <taxon>Planococcus</taxon>
    </lineage>
</organism>
<dbReference type="STRING" id="1038856.BBI15_09860"/>
<evidence type="ECO:0000256" key="3">
    <source>
        <dbReference type="ARBA" id="ARBA00022475"/>
    </source>
</evidence>
<feature type="compositionally biased region" description="Basic and acidic residues" evidence="11">
    <location>
        <begin position="77"/>
        <end position="86"/>
    </location>
</feature>
<protein>
    <recommendedName>
        <fullName evidence="8">Anti-sigma-W factor RsiW</fullName>
    </recommendedName>
    <alternativeName>
        <fullName evidence="10">Regulator of SigK</fullName>
    </alternativeName>
    <alternativeName>
        <fullName evidence="9">Sigma-K anti-sigma factor RskA</fullName>
    </alternativeName>
</protein>
<evidence type="ECO:0000256" key="8">
    <source>
        <dbReference type="ARBA" id="ARBA00024438"/>
    </source>
</evidence>
<keyword evidence="5" id="KW-1133">Transmembrane helix</keyword>
<dbReference type="EMBL" id="CP016539">
    <property type="protein sequence ID" value="ANU20499.1"/>
    <property type="molecule type" value="Genomic_DNA"/>
</dbReference>
<dbReference type="InterPro" id="IPR051474">
    <property type="entry name" value="Anti-sigma-K/W_factor"/>
</dbReference>
<evidence type="ECO:0000256" key="11">
    <source>
        <dbReference type="SAM" id="MobiDB-lite"/>
    </source>
</evidence>
<evidence type="ECO:0000256" key="5">
    <source>
        <dbReference type="ARBA" id="ARBA00022989"/>
    </source>
</evidence>
<sequence>MTNANCDHLIDYLNGTLNEEERKQFEAHLAECPECREIVDATGELPYLAEPVEPDAGMKARILDAVFDEEEQPAPLAEERPTRDRPAPPATMAKRGFRTSKWTPLVAAALLVSLLGNAYAFYELNDRPDAPAAPEVAFETVDLQASEAFEGTGTAALVHEEGALNLLVQANQLEPTSGDQVYQVWLLKDGQPIPAGAFTPSQENEGAVFFSLDEDTEGWDTIAVTLEPNRGNTAPQGEIVLSAAIDPEA</sequence>
<feature type="domain" description="Putative zinc-finger" evidence="13">
    <location>
        <begin position="7"/>
        <end position="36"/>
    </location>
</feature>
<keyword evidence="15" id="KW-1185">Reference proteome</keyword>
<evidence type="ECO:0000256" key="9">
    <source>
        <dbReference type="ARBA" id="ARBA00029829"/>
    </source>
</evidence>
<dbReference type="GO" id="GO:0006417">
    <property type="term" value="P:regulation of translation"/>
    <property type="evidence" value="ECO:0007669"/>
    <property type="project" value="TreeGrafter"/>
</dbReference>
<dbReference type="InterPro" id="IPR018764">
    <property type="entry name" value="RskA_C"/>
</dbReference>
<dbReference type="PANTHER" id="PTHR37461">
    <property type="entry name" value="ANTI-SIGMA-K FACTOR RSKA"/>
    <property type="match status" value="1"/>
</dbReference>
<evidence type="ECO:0000256" key="6">
    <source>
        <dbReference type="ARBA" id="ARBA00023136"/>
    </source>
</evidence>